<gene>
    <name evidence="2" type="ORF">MCBB_0544</name>
</gene>
<dbReference type="Proteomes" id="UP000094707">
    <property type="component" value="Chromosome I"/>
</dbReference>
<dbReference type="GeneID" id="30411401"/>
<feature type="transmembrane region" description="Helical" evidence="1">
    <location>
        <begin position="37"/>
        <end position="58"/>
    </location>
</feature>
<sequence>MGFRNFFAAVAAVAVFISTGTVIALAVSYIGQSPGNPIIRIGGLFICFVLASMVYNLIKVDAIEDQSQKKEKPVVTGKDISRKLEEKRDIGKK</sequence>
<keyword evidence="1" id="KW-0812">Transmembrane</keyword>
<dbReference type="EMBL" id="LT607756">
    <property type="protein sequence ID" value="SCG85119.1"/>
    <property type="molecule type" value="Genomic_DNA"/>
</dbReference>
<evidence type="ECO:0000313" key="3">
    <source>
        <dbReference type="Proteomes" id="UP000094707"/>
    </source>
</evidence>
<evidence type="ECO:0000313" key="2">
    <source>
        <dbReference type="EMBL" id="SCG85119.1"/>
    </source>
</evidence>
<protein>
    <submittedName>
        <fullName evidence="2">Region of a membrane-bound protein predicted to be embedded in the membrane</fullName>
    </submittedName>
</protein>
<keyword evidence="3" id="KW-1185">Reference proteome</keyword>
<keyword evidence="1" id="KW-0472">Membrane</keyword>
<dbReference type="RefSeq" id="WP_071906319.1">
    <property type="nucleotide sequence ID" value="NZ_LT607756.1"/>
</dbReference>
<feature type="transmembrane region" description="Helical" evidence="1">
    <location>
        <begin position="7"/>
        <end position="31"/>
    </location>
</feature>
<proteinExistence type="predicted"/>
<dbReference type="STRING" id="118062.MCBB_0544"/>
<dbReference type="KEGG" id="mcub:MCBB_0544"/>
<evidence type="ECO:0000256" key="1">
    <source>
        <dbReference type="SAM" id="Phobius"/>
    </source>
</evidence>
<keyword evidence="1" id="KW-1133">Transmembrane helix</keyword>
<organism evidence="2 3">
    <name type="scientific">Methanobacterium congolense</name>
    <dbReference type="NCBI Taxonomy" id="118062"/>
    <lineage>
        <taxon>Archaea</taxon>
        <taxon>Methanobacteriati</taxon>
        <taxon>Methanobacteriota</taxon>
        <taxon>Methanomada group</taxon>
        <taxon>Methanobacteria</taxon>
        <taxon>Methanobacteriales</taxon>
        <taxon>Methanobacteriaceae</taxon>
        <taxon>Methanobacterium</taxon>
    </lineage>
</organism>
<reference evidence="2 3" key="1">
    <citation type="submission" date="2016-08" db="EMBL/GenBank/DDBJ databases">
        <authorList>
            <person name="Seilhamer J.J."/>
        </authorList>
    </citation>
    <scope>NUCLEOTIDE SEQUENCE [LARGE SCALE GENOMIC DNA]</scope>
    <source>
        <strain evidence="2">Buetzberg</strain>
    </source>
</reference>
<dbReference type="OrthoDB" id="375776at2157"/>
<accession>A0A1D3L0V0</accession>
<name>A0A1D3L0V0_9EURY</name>
<dbReference type="AlphaFoldDB" id="A0A1D3L0V0"/>